<feature type="region of interest" description="Disordered" evidence="1">
    <location>
        <begin position="1"/>
        <end position="82"/>
    </location>
</feature>
<keyword evidence="3" id="KW-1185">Reference proteome</keyword>
<dbReference type="Proteomes" id="UP000634919">
    <property type="component" value="Unassembled WGS sequence"/>
</dbReference>
<sequence>MPQHKPSATQAEPHIDTTRKQRPTDAGAQGKLPHERDQSVNMTDQQPAPEMQQAHRDVKKGLVNTDERASDGRPLGDDVPAP</sequence>
<accession>A0ABR8S9Q3</accession>
<evidence type="ECO:0000313" key="2">
    <source>
        <dbReference type="EMBL" id="MBD7960207.1"/>
    </source>
</evidence>
<name>A0ABR8S9Q3_9BURK</name>
<reference evidence="2 3" key="1">
    <citation type="submission" date="2020-08" db="EMBL/GenBank/DDBJ databases">
        <title>A Genomic Blueprint of the Chicken Gut Microbiome.</title>
        <authorList>
            <person name="Gilroy R."/>
            <person name="Ravi A."/>
            <person name="Getino M."/>
            <person name="Pursley I."/>
            <person name="Horton D.L."/>
            <person name="Alikhan N.-F."/>
            <person name="Baker D."/>
            <person name="Gharbi K."/>
            <person name="Hall N."/>
            <person name="Watson M."/>
            <person name="Adriaenssens E.M."/>
            <person name="Foster-Nyarko E."/>
            <person name="Jarju S."/>
            <person name="Secka A."/>
            <person name="Antonio M."/>
            <person name="Oren A."/>
            <person name="Chaudhuri R."/>
            <person name="La Ragione R.M."/>
            <person name="Hildebrand F."/>
            <person name="Pallen M.J."/>
        </authorList>
    </citation>
    <scope>NUCLEOTIDE SEQUENCE [LARGE SCALE GENOMIC DNA]</scope>
    <source>
        <strain evidence="2 3">Sa2CVA6</strain>
    </source>
</reference>
<evidence type="ECO:0000313" key="3">
    <source>
        <dbReference type="Proteomes" id="UP000634919"/>
    </source>
</evidence>
<proteinExistence type="predicted"/>
<organism evidence="2 3">
    <name type="scientific">Comamonas avium</name>
    <dbReference type="NCBI Taxonomy" id="2762231"/>
    <lineage>
        <taxon>Bacteria</taxon>
        <taxon>Pseudomonadati</taxon>
        <taxon>Pseudomonadota</taxon>
        <taxon>Betaproteobacteria</taxon>
        <taxon>Burkholderiales</taxon>
        <taxon>Comamonadaceae</taxon>
        <taxon>Comamonas</taxon>
    </lineage>
</organism>
<gene>
    <name evidence="2" type="ORF">H9646_06905</name>
</gene>
<feature type="compositionally biased region" description="Basic and acidic residues" evidence="1">
    <location>
        <begin position="53"/>
        <end position="76"/>
    </location>
</feature>
<feature type="compositionally biased region" description="Polar residues" evidence="1">
    <location>
        <begin position="1"/>
        <end position="10"/>
    </location>
</feature>
<dbReference type="RefSeq" id="WP_191722607.1">
    <property type="nucleotide sequence ID" value="NZ_JACSQK010000003.1"/>
</dbReference>
<protein>
    <submittedName>
        <fullName evidence="2">Uncharacterized protein</fullName>
    </submittedName>
</protein>
<feature type="compositionally biased region" description="Basic and acidic residues" evidence="1">
    <location>
        <begin position="13"/>
        <end position="23"/>
    </location>
</feature>
<dbReference type="EMBL" id="JACSQK010000003">
    <property type="protein sequence ID" value="MBD7960207.1"/>
    <property type="molecule type" value="Genomic_DNA"/>
</dbReference>
<comment type="caution">
    <text evidence="2">The sequence shown here is derived from an EMBL/GenBank/DDBJ whole genome shotgun (WGS) entry which is preliminary data.</text>
</comment>
<evidence type="ECO:0000256" key="1">
    <source>
        <dbReference type="SAM" id="MobiDB-lite"/>
    </source>
</evidence>